<proteinExistence type="inferred from homology"/>
<dbReference type="EMBL" id="CP065383">
    <property type="protein sequence ID" value="QPM66846.1"/>
    <property type="molecule type" value="Genomic_DNA"/>
</dbReference>
<dbReference type="InterPro" id="IPR006015">
    <property type="entry name" value="Universal_stress_UspA"/>
</dbReference>
<dbReference type="Pfam" id="PF00582">
    <property type="entry name" value="Usp"/>
    <property type="match status" value="1"/>
</dbReference>
<dbReference type="AlphaFoldDB" id="A0A7T1AJ30"/>
<dbReference type="InterPro" id="IPR006016">
    <property type="entry name" value="UspA"/>
</dbReference>
<gene>
    <name evidence="3" type="ORF">RT761_00032</name>
</gene>
<dbReference type="CDD" id="cd00293">
    <property type="entry name" value="USP-like"/>
    <property type="match status" value="1"/>
</dbReference>
<comment type="similarity">
    <text evidence="1">Belongs to the universal stress protein A family.</text>
</comment>
<dbReference type="RefSeq" id="WP_218112078.1">
    <property type="nucleotide sequence ID" value="NZ_CP065383.1"/>
</dbReference>
<dbReference type="PRINTS" id="PR01438">
    <property type="entry name" value="UNVRSLSTRESS"/>
</dbReference>
<organism evidence="3 4">
    <name type="scientific">Atribacter laminatus</name>
    <dbReference type="NCBI Taxonomy" id="2847778"/>
    <lineage>
        <taxon>Bacteria</taxon>
        <taxon>Pseudomonadati</taxon>
        <taxon>Atribacterota</taxon>
        <taxon>Atribacteria</taxon>
        <taxon>Atribacterales</taxon>
        <taxon>Atribacteraceae</taxon>
        <taxon>Atribacter</taxon>
    </lineage>
</organism>
<dbReference type="PANTHER" id="PTHR46268">
    <property type="entry name" value="STRESS RESPONSE PROTEIN NHAX"/>
    <property type="match status" value="1"/>
</dbReference>
<dbReference type="PANTHER" id="PTHR46268:SF26">
    <property type="entry name" value="UNIVERSAL STRESS PROTEIN MJ0577"/>
    <property type="match status" value="1"/>
</dbReference>
<evidence type="ECO:0000259" key="2">
    <source>
        <dbReference type="Pfam" id="PF00582"/>
    </source>
</evidence>
<protein>
    <recommendedName>
        <fullName evidence="2">UspA domain-containing protein</fullName>
    </recommendedName>
</protein>
<name>A0A7T1AJ30_ATRLM</name>
<feature type="domain" description="UspA" evidence="2">
    <location>
        <begin position="1"/>
        <end position="132"/>
    </location>
</feature>
<accession>A0A7T1AJ30</accession>
<dbReference type="Proteomes" id="UP000594463">
    <property type="component" value="Chromosome"/>
</dbReference>
<evidence type="ECO:0000256" key="1">
    <source>
        <dbReference type="ARBA" id="ARBA00008791"/>
    </source>
</evidence>
<dbReference type="Gene3D" id="3.40.50.620">
    <property type="entry name" value="HUPs"/>
    <property type="match status" value="1"/>
</dbReference>
<dbReference type="SUPFAM" id="SSF52402">
    <property type="entry name" value="Adenine nucleotide alpha hydrolases-like"/>
    <property type="match status" value="1"/>
</dbReference>
<evidence type="ECO:0000313" key="4">
    <source>
        <dbReference type="Proteomes" id="UP000594463"/>
    </source>
</evidence>
<dbReference type="InterPro" id="IPR014729">
    <property type="entry name" value="Rossmann-like_a/b/a_fold"/>
</dbReference>
<keyword evidence="4" id="KW-1185">Reference proteome</keyword>
<evidence type="ECO:0000313" key="3">
    <source>
        <dbReference type="EMBL" id="QPM66846.1"/>
    </source>
</evidence>
<dbReference type="KEGG" id="alam:RT761_00032"/>
<reference evidence="3 4" key="1">
    <citation type="journal article" date="2021" name="Nat. Commun.">
        <title>Isolation of a member of the candidate phylum Atribacteria reveals a unique cell membrane structure.</title>
        <authorList>
            <person name="Taiki K."/>
            <person name="Nobu M.K."/>
            <person name="Kusada H."/>
            <person name="Meng X.-Y."/>
            <person name="Hosoki N."/>
            <person name="Uematsu K."/>
            <person name="Yoshioka H."/>
            <person name="Kamagata Y."/>
            <person name="Tamaki H."/>
        </authorList>
    </citation>
    <scope>NUCLEOTIDE SEQUENCE [LARGE SCALE GENOMIC DNA]</scope>
    <source>
        <strain evidence="3 4">RT761</strain>
    </source>
</reference>
<sequence length="134" mass="14926">MFEKVLVSTDFSAPSKQFIHCVEEFRCLGVKEVVLAHVVDFRTAGMSMEAFRIHDETKLKEERKRFENLGISTKTVVTIGNPSPEIVHFAEEEKASLIVIPKREKGTIGELIIGSTAQSVTQRSKIPVLVLPCA</sequence>